<dbReference type="GeneID" id="108559190"/>
<dbReference type="Proteomes" id="UP000695000">
    <property type="component" value="Unplaced"/>
</dbReference>
<evidence type="ECO:0000259" key="1">
    <source>
        <dbReference type="Pfam" id="PF14529"/>
    </source>
</evidence>
<reference evidence="3" key="1">
    <citation type="submission" date="2025-08" db="UniProtKB">
        <authorList>
            <consortium name="RefSeq"/>
        </authorList>
    </citation>
    <scope>IDENTIFICATION</scope>
    <source>
        <tissue evidence="3">Whole Larva</tissue>
    </source>
</reference>
<protein>
    <submittedName>
        <fullName evidence="3">Uncharacterized protein LOC108559190</fullName>
    </submittedName>
</protein>
<dbReference type="SUPFAM" id="SSF56219">
    <property type="entry name" value="DNase I-like"/>
    <property type="match status" value="1"/>
</dbReference>
<proteinExistence type="predicted"/>
<dbReference type="PANTHER" id="PTHR19446">
    <property type="entry name" value="REVERSE TRANSCRIPTASES"/>
    <property type="match status" value="1"/>
</dbReference>
<dbReference type="InterPro" id="IPR036691">
    <property type="entry name" value="Endo/exonu/phosph_ase_sf"/>
</dbReference>
<sequence length="358" mass="40248">MVTKIIQTNPNRFRAAQDMLYVTAKELNSDILVVRTEQGTKQSRLVLRRTRDAAIKVLNNKVAVQKTGRGTGYVWIKTTNYTLYSCYISPNFSRAESTPVIANIALDARRQGGQAIISGDLNGKIPEWGETRTDAREDITEWAARLNLVCANRGSDPTFERGNYLSILDITMVTPGIAAKINDWRVLDKETLTHHRYIMYSIRDRTRSQHQAVTPEWATRKLNKTILLNSIADTLGESPTAEELMESIEGVCNAAIQGKSQPITTGNKLTGDVSCKETIERSHQGKPEQMLNQLSWKTAKLVLVKKPGKPIEAPSSYRPLCMIDTMGKDYEQLILSRLKDEIARCRGLSDRQYGFREG</sequence>
<accession>A0ABM1MBA6</accession>
<evidence type="ECO:0000313" key="2">
    <source>
        <dbReference type="Proteomes" id="UP000695000"/>
    </source>
</evidence>
<dbReference type="RefSeq" id="XP_017771856.1">
    <property type="nucleotide sequence ID" value="XM_017916367.1"/>
</dbReference>
<gene>
    <name evidence="3" type="primary">LOC108559190</name>
</gene>
<name>A0ABM1MBA6_NICVS</name>
<dbReference type="InterPro" id="IPR005135">
    <property type="entry name" value="Endo/exonuclease/phosphatase"/>
</dbReference>
<keyword evidence="2" id="KW-1185">Reference proteome</keyword>
<feature type="domain" description="Endonuclease/exonuclease/phosphatase" evidence="1">
    <location>
        <begin position="82"/>
        <end position="198"/>
    </location>
</feature>
<dbReference type="Pfam" id="PF14529">
    <property type="entry name" value="Exo_endo_phos_2"/>
    <property type="match status" value="1"/>
</dbReference>
<dbReference type="Gene3D" id="3.60.10.10">
    <property type="entry name" value="Endonuclease/exonuclease/phosphatase"/>
    <property type="match status" value="1"/>
</dbReference>
<organism evidence="2 3">
    <name type="scientific">Nicrophorus vespilloides</name>
    <name type="common">Boreal carrion beetle</name>
    <dbReference type="NCBI Taxonomy" id="110193"/>
    <lineage>
        <taxon>Eukaryota</taxon>
        <taxon>Metazoa</taxon>
        <taxon>Ecdysozoa</taxon>
        <taxon>Arthropoda</taxon>
        <taxon>Hexapoda</taxon>
        <taxon>Insecta</taxon>
        <taxon>Pterygota</taxon>
        <taxon>Neoptera</taxon>
        <taxon>Endopterygota</taxon>
        <taxon>Coleoptera</taxon>
        <taxon>Polyphaga</taxon>
        <taxon>Staphyliniformia</taxon>
        <taxon>Silphidae</taxon>
        <taxon>Nicrophorinae</taxon>
        <taxon>Nicrophorus</taxon>
    </lineage>
</organism>
<evidence type="ECO:0000313" key="3">
    <source>
        <dbReference type="RefSeq" id="XP_017771856.1"/>
    </source>
</evidence>
<dbReference type="CDD" id="cd09077">
    <property type="entry name" value="R1-I-EN"/>
    <property type="match status" value="1"/>
</dbReference>